<gene>
    <name evidence="1" type="ORF">S01H1_70774</name>
</gene>
<evidence type="ECO:0000313" key="1">
    <source>
        <dbReference type="EMBL" id="GAG36180.1"/>
    </source>
</evidence>
<dbReference type="AlphaFoldDB" id="X0WZN3"/>
<dbReference type="EMBL" id="BARS01047084">
    <property type="protein sequence ID" value="GAG36180.1"/>
    <property type="molecule type" value="Genomic_DNA"/>
</dbReference>
<name>X0WZN3_9ZZZZ</name>
<comment type="caution">
    <text evidence="1">The sequence shown here is derived from an EMBL/GenBank/DDBJ whole genome shotgun (WGS) entry which is preliminary data.</text>
</comment>
<feature type="non-terminal residue" evidence="1">
    <location>
        <position position="1"/>
    </location>
</feature>
<proteinExistence type="predicted"/>
<evidence type="ECO:0008006" key="2">
    <source>
        <dbReference type="Google" id="ProtNLM"/>
    </source>
</evidence>
<organism evidence="1">
    <name type="scientific">marine sediment metagenome</name>
    <dbReference type="NCBI Taxonomy" id="412755"/>
    <lineage>
        <taxon>unclassified sequences</taxon>
        <taxon>metagenomes</taxon>
        <taxon>ecological metagenomes</taxon>
    </lineage>
</organism>
<sequence length="128" mass="14511">LLSSLQFHDIGTQSPSKAWIAIDRKAAKPHMDYPSIRIVRFTGSSLNDGIETHDIEGVTVKIYNPAKTVADCFKYRNKIGIDVALEALRECIRGQHCTNDELWHYAKVCRVANVMRPYLETIIYEMAG</sequence>
<reference evidence="1" key="1">
    <citation type="journal article" date="2014" name="Front. Microbiol.">
        <title>High frequency of phylogenetically diverse reductive dehalogenase-homologous genes in deep subseafloor sedimentary metagenomes.</title>
        <authorList>
            <person name="Kawai M."/>
            <person name="Futagami T."/>
            <person name="Toyoda A."/>
            <person name="Takaki Y."/>
            <person name="Nishi S."/>
            <person name="Hori S."/>
            <person name="Arai W."/>
            <person name="Tsubouchi T."/>
            <person name="Morono Y."/>
            <person name="Uchiyama I."/>
            <person name="Ito T."/>
            <person name="Fujiyama A."/>
            <person name="Inagaki F."/>
            <person name="Takami H."/>
        </authorList>
    </citation>
    <scope>NUCLEOTIDE SEQUENCE</scope>
    <source>
        <strain evidence="1">Expedition CK06-06</strain>
    </source>
</reference>
<accession>X0WZN3</accession>
<protein>
    <recommendedName>
        <fullName evidence="2">AbiEi antitoxin C-terminal domain-containing protein</fullName>
    </recommendedName>
</protein>